<reference evidence="1 2" key="1">
    <citation type="submission" date="2016-10" db="EMBL/GenBank/DDBJ databases">
        <authorList>
            <person name="Varghese N."/>
            <person name="Submissions S."/>
        </authorList>
    </citation>
    <scope>NUCLEOTIDE SEQUENCE [LARGE SCALE GENOMIC DNA]</scope>
    <source>
        <strain evidence="1 2">ATCC 19403</strain>
    </source>
</reference>
<name>A0ABY1C2F7_9FIRM</name>
<dbReference type="Proteomes" id="UP000198970">
    <property type="component" value="Chromosome I"/>
</dbReference>
<dbReference type="EMBL" id="LT630003">
    <property type="protein sequence ID" value="SET56885.1"/>
    <property type="molecule type" value="Genomic_DNA"/>
</dbReference>
<evidence type="ECO:0000313" key="2">
    <source>
        <dbReference type="Proteomes" id="UP000198970"/>
    </source>
</evidence>
<organism evidence="1 2">
    <name type="scientific">Lacrimispora sphenoides JCM 1415</name>
    <dbReference type="NCBI Taxonomy" id="1297793"/>
    <lineage>
        <taxon>Bacteria</taxon>
        <taxon>Bacillati</taxon>
        <taxon>Bacillota</taxon>
        <taxon>Clostridia</taxon>
        <taxon>Lachnospirales</taxon>
        <taxon>Lachnospiraceae</taxon>
        <taxon>Lacrimispora</taxon>
    </lineage>
</organism>
<keyword evidence="2" id="KW-1185">Reference proteome</keyword>
<evidence type="ECO:0000313" key="1">
    <source>
        <dbReference type="EMBL" id="SET56885.1"/>
    </source>
</evidence>
<sequence length="441" mass="52260">MDKWDDNNLSDILEYPFDFERYIEERLREIDDLDERRFAKTVLLDGLGKLIQCTESKYRELERRVYEEVETRDNQYETVMTVVCRDHYDPTNGTLFPVIDMDLETENLAEQLCAEGKVYLGTIFLKADEEANRRFRAAGPFAGTLLWKGEEQDAAFLACPAGRYRDRMEQIYQVFQDNHILWETINTGFLDKFYDVYLDTWGSIGSIDLKPGEVSLKEAIIKLGEFAVAVRHDIIPLWNMEWISFDSADFMLPCISGTYYEHEFSLKDAEEKDGYLIQTNEEILEIRHEKEKIIIKSQKETFEGWKALHIIQRKTVRSLDYNEPLLTNHKRDTFFRRYSENRSVQLMTKTDLFRRIMELDIREYIEVVGYEICDNGKEYPAEEGMNWFVKDELFPMESRKVLLLKFEEKKPECFLNDSMVRFVISQIQMEISEYRCIGVMA</sequence>
<accession>A0ABY1C2F7</accession>
<dbReference type="RefSeq" id="WP_100041413.1">
    <property type="nucleotide sequence ID" value="NZ_LT630003.1"/>
</dbReference>
<protein>
    <submittedName>
        <fullName evidence="1">Uncharacterized protein</fullName>
    </submittedName>
</protein>
<proteinExistence type="predicted"/>
<gene>
    <name evidence="1" type="ORF">SAMN02745906_0418</name>
</gene>